<keyword evidence="2" id="KW-1185">Reference proteome</keyword>
<evidence type="ECO:0000313" key="2">
    <source>
        <dbReference type="Proteomes" id="UP000218427"/>
    </source>
</evidence>
<name>A0ABX4I0T3_9GAMM</name>
<gene>
    <name evidence="1" type="ORF">AWR36_008375</name>
</gene>
<evidence type="ECO:0000313" key="1">
    <source>
        <dbReference type="EMBL" id="PCO05999.1"/>
    </source>
</evidence>
<sequence>MHAFFFLATSSVLLAGKAVAEDVVELESTVIGNQEQPKVLYIVPWKSADSLQRIDSNLPRVLDDVFEHREYSEFQREIELKGKELKKAEEQ</sequence>
<dbReference type="GO" id="GO:0051301">
    <property type="term" value="P:cell division"/>
    <property type="evidence" value="ECO:0007669"/>
    <property type="project" value="UniProtKB-KW"/>
</dbReference>
<keyword evidence="1" id="KW-0131">Cell cycle</keyword>
<protein>
    <submittedName>
        <fullName evidence="1">Cell division protein FtsY</fullName>
    </submittedName>
</protein>
<accession>A0ABX4I0T3</accession>
<proteinExistence type="predicted"/>
<keyword evidence="1" id="KW-0132">Cell division</keyword>
<dbReference type="EMBL" id="LRFG02000002">
    <property type="protein sequence ID" value="PCO05999.1"/>
    <property type="molecule type" value="Genomic_DNA"/>
</dbReference>
<organism evidence="1 2">
    <name type="scientific">Microbulbifer flavimaris</name>
    <dbReference type="NCBI Taxonomy" id="1781068"/>
    <lineage>
        <taxon>Bacteria</taxon>
        <taxon>Pseudomonadati</taxon>
        <taxon>Pseudomonadota</taxon>
        <taxon>Gammaproteobacteria</taxon>
        <taxon>Cellvibrionales</taxon>
        <taxon>Microbulbiferaceae</taxon>
        <taxon>Microbulbifer</taxon>
    </lineage>
</organism>
<comment type="caution">
    <text evidence="1">The sequence shown here is derived from an EMBL/GenBank/DDBJ whole genome shotgun (WGS) entry which is preliminary data.</text>
</comment>
<reference evidence="1" key="1">
    <citation type="submission" date="2017-08" db="EMBL/GenBank/DDBJ databases">
        <title>Microbulbifer marisrubri sp. nov., a halophilic alphaproteobacterium isolated from marine sediment of the Yellow Sea, China.</title>
        <authorList>
            <person name="Zhang G."/>
            <person name="Xiong Q."/>
        </authorList>
    </citation>
    <scope>NUCLEOTIDE SEQUENCE [LARGE SCALE GENOMIC DNA]</scope>
    <source>
        <strain evidence="1">WRN-8</strain>
    </source>
</reference>
<dbReference type="Proteomes" id="UP000218427">
    <property type="component" value="Unassembled WGS sequence"/>
</dbReference>